<sequence length="106" mass="11285">LVALCLTSLCPALNCVAFILELTASAGIGLFHSLDSGPCSGAVLKHRCVFFILAILRLCLSYLCPDLDCVTFTLGLTASQLRTFGLSPIYWCGLEAMTCVLIVAIL</sequence>
<protein>
    <submittedName>
        <fullName evidence="1">Uncharacterized protein</fullName>
    </submittedName>
</protein>
<proteinExistence type="predicted"/>
<name>A0ABD0J5C7_9CAEN</name>
<dbReference type="EMBL" id="JACVVK020000655">
    <property type="protein sequence ID" value="KAK7459719.1"/>
    <property type="molecule type" value="Genomic_DNA"/>
</dbReference>
<feature type="non-terminal residue" evidence="1">
    <location>
        <position position="1"/>
    </location>
</feature>
<comment type="caution">
    <text evidence="1">The sequence shown here is derived from an EMBL/GenBank/DDBJ whole genome shotgun (WGS) entry which is preliminary data.</text>
</comment>
<keyword evidence="2" id="KW-1185">Reference proteome</keyword>
<gene>
    <name evidence="1" type="ORF">BaRGS_00038955</name>
</gene>
<dbReference type="Proteomes" id="UP001519460">
    <property type="component" value="Unassembled WGS sequence"/>
</dbReference>
<evidence type="ECO:0000313" key="1">
    <source>
        <dbReference type="EMBL" id="KAK7459719.1"/>
    </source>
</evidence>
<reference evidence="1 2" key="1">
    <citation type="journal article" date="2023" name="Sci. Data">
        <title>Genome assembly of the Korean intertidal mud-creeper Batillaria attramentaria.</title>
        <authorList>
            <person name="Patra A.K."/>
            <person name="Ho P.T."/>
            <person name="Jun S."/>
            <person name="Lee S.J."/>
            <person name="Kim Y."/>
            <person name="Won Y.J."/>
        </authorList>
    </citation>
    <scope>NUCLEOTIDE SEQUENCE [LARGE SCALE GENOMIC DNA]</scope>
    <source>
        <strain evidence="1">Wonlab-2016</strain>
    </source>
</reference>
<dbReference type="AlphaFoldDB" id="A0ABD0J5C7"/>
<accession>A0ABD0J5C7</accession>
<evidence type="ECO:0000313" key="2">
    <source>
        <dbReference type="Proteomes" id="UP001519460"/>
    </source>
</evidence>
<organism evidence="1 2">
    <name type="scientific">Batillaria attramentaria</name>
    <dbReference type="NCBI Taxonomy" id="370345"/>
    <lineage>
        <taxon>Eukaryota</taxon>
        <taxon>Metazoa</taxon>
        <taxon>Spiralia</taxon>
        <taxon>Lophotrochozoa</taxon>
        <taxon>Mollusca</taxon>
        <taxon>Gastropoda</taxon>
        <taxon>Caenogastropoda</taxon>
        <taxon>Sorbeoconcha</taxon>
        <taxon>Cerithioidea</taxon>
        <taxon>Batillariidae</taxon>
        <taxon>Batillaria</taxon>
    </lineage>
</organism>